<evidence type="ECO:0000256" key="2">
    <source>
        <dbReference type="ARBA" id="ARBA00009446"/>
    </source>
</evidence>
<comment type="similarity">
    <text evidence="2 10">Belongs to the type IA topoisomerase family.</text>
</comment>
<dbReference type="AlphaFoldDB" id="A0A9D1E4K5"/>
<keyword evidence="4" id="KW-0863">Zinc-finger</keyword>
<keyword evidence="3" id="KW-0479">Metal-binding</keyword>
<comment type="caution">
    <text evidence="13">The sequence shown here is derived from an EMBL/GenBank/DDBJ whole genome shotgun (WGS) entry which is preliminary data.</text>
</comment>
<evidence type="ECO:0000256" key="10">
    <source>
        <dbReference type="HAMAP-Rule" id="MF_00952"/>
    </source>
</evidence>
<dbReference type="InterPro" id="IPR003602">
    <property type="entry name" value="Topo_IA_DNA-bd_dom"/>
</dbReference>
<feature type="domain" description="Toprim" evidence="11">
    <location>
        <begin position="1"/>
        <end position="112"/>
    </location>
</feature>
<evidence type="ECO:0000259" key="11">
    <source>
        <dbReference type="PROSITE" id="PS50880"/>
    </source>
</evidence>
<dbReference type="HAMAP" id="MF_00952">
    <property type="entry name" value="Topoisom_1_prok"/>
    <property type="match status" value="1"/>
</dbReference>
<evidence type="ECO:0000256" key="6">
    <source>
        <dbReference type="ARBA" id="ARBA00022842"/>
    </source>
</evidence>
<evidence type="ECO:0000259" key="12">
    <source>
        <dbReference type="PROSITE" id="PS52039"/>
    </source>
</evidence>
<feature type="domain" description="Topo IA-type catalytic" evidence="12">
    <location>
        <begin position="128"/>
        <end position="562"/>
    </location>
</feature>
<reference evidence="13" key="2">
    <citation type="journal article" date="2021" name="PeerJ">
        <title>Extensive microbial diversity within the chicken gut microbiome revealed by metagenomics and culture.</title>
        <authorList>
            <person name="Gilroy R."/>
            <person name="Ravi A."/>
            <person name="Getino M."/>
            <person name="Pursley I."/>
            <person name="Horton D.L."/>
            <person name="Alikhan N.F."/>
            <person name="Baker D."/>
            <person name="Gharbi K."/>
            <person name="Hall N."/>
            <person name="Watson M."/>
            <person name="Adriaenssens E.M."/>
            <person name="Foster-Nyarko E."/>
            <person name="Jarju S."/>
            <person name="Secka A."/>
            <person name="Antonio M."/>
            <person name="Oren A."/>
            <person name="Chaudhuri R.R."/>
            <person name="La Ragione R."/>
            <person name="Hildebrand F."/>
            <person name="Pallen M.J."/>
        </authorList>
    </citation>
    <scope>NUCLEOTIDE SEQUENCE</scope>
    <source>
        <strain evidence="13">CHK121-14286</strain>
    </source>
</reference>
<keyword evidence="7 10" id="KW-0799">Topoisomerase</keyword>
<comment type="catalytic activity">
    <reaction evidence="1 10">
        <text>ATP-independent breakage of single-stranded DNA, followed by passage and rejoining.</text>
        <dbReference type="EC" id="5.6.2.1"/>
    </reaction>
</comment>
<dbReference type="InterPro" id="IPR013826">
    <property type="entry name" value="Topo_IA_cen_sub3"/>
</dbReference>
<feature type="site" description="Interaction with DNA" evidence="10">
    <location>
        <position position="139"/>
    </location>
</feature>
<feature type="site" description="Interaction with DNA" evidence="10">
    <location>
        <position position="301"/>
    </location>
</feature>
<dbReference type="InterPro" id="IPR013825">
    <property type="entry name" value="Topo_IA_cen_sub2"/>
</dbReference>
<dbReference type="InterPro" id="IPR013824">
    <property type="entry name" value="Topo_IA_cen_sub1"/>
</dbReference>
<dbReference type="InterPro" id="IPR034149">
    <property type="entry name" value="TOPRIM_TopoI"/>
</dbReference>
<evidence type="ECO:0000256" key="7">
    <source>
        <dbReference type="ARBA" id="ARBA00023029"/>
    </source>
</evidence>
<organism evidence="13 14">
    <name type="scientific">Candidatus Fimimonas gallinarum</name>
    <dbReference type="NCBI Taxonomy" id="2840821"/>
    <lineage>
        <taxon>Bacteria</taxon>
        <taxon>Pseudomonadati</taxon>
        <taxon>Myxococcota</taxon>
        <taxon>Myxococcia</taxon>
        <taxon>Myxococcales</taxon>
        <taxon>Cystobacterineae</taxon>
        <taxon>Myxococcaceae</taxon>
        <taxon>Myxococcaceae incertae sedis</taxon>
        <taxon>Candidatus Fimimonas</taxon>
    </lineage>
</organism>
<protein>
    <recommendedName>
        <fullName evidence="10">DNA topoisomerase 1</fullName>
        <ecNumber evidence="10">5.6.2.1</ecNumber>
    </recommendedName>
    <alternativeName>
        <fullName evidence="10">DNA topoisomerase I</fullName>
    </alternativeName>
</protein>
<dbReference type="InterPro" id="IPR028612">
    <property type="entry name" value="Topoisom_1_IA"/>
</dbReference>
<dbReference type="GO" id="GO:0008270">
    <property type="term" value="F:zinc ion binding"/>
    <property type="evidence" value="ECO:0007669"/>
    <property type="project" value="UniProtKB-KW"/>
</dbReference>
<accession>A0A9D1E4K5</accession>
<name>A0A9D1E4K5_9BACT</name>
<evidence type="ECO:0000313" key="14">
    <source>
        <dbReference type="Proteomes" id="UP000824200"/>
    </source>
</evidence>
<evidence type="ECO:0000256" key="4">
    <source>
        <dbReference type="ARBA" id="ARBA00022771"/>
    </source>
</evidence>
<comment type="caution">
    <text evidence="10">Lacks conserved residue(s) required for the propagation of feature annotation.</text>
</comment>
<dbReference type="SMART" id="SM00493">
    <property type="entry name" value="TOPRIM"/>
    <property type="match status" value="1"/>
</dbReference>
<dbReference type="CDD" id="cd00186">
    <property type="entry name" value="TOP1Ac"/>
    <property type="match status" value="1"/>
</dbReference>
<keyword evidence="6" id="KW-0460">Magnesium</keyword>
<reference evidence="13" key="1">
    <citation type="submission" date="2020-10" db="EMBL/GenBank/DDBJ databases">
        <authorList>
            <person name="Gilroy R."/>
        </authorList>
    </citation>
    <scope>NUCLEOTIDE SEQUENCE</scope>
    <source>
        <strain evidence="13">CHK121-14286</strain>
    </source>
</reference>
<evidence type="ECO:0000313" key="13">
    <source>
        <dbReference type="EMBL" id="HIR66310.1"/>
    </source>
</evidence>
<keyword evidence="9 10" id="KW-0413">Isomerase</keyword>
<proteinExistence type="inferred from homology"/>
<dbReference type="EC" id="5.6.2.1" evidence="10"/>
<dbReference type="PANTHER" id="PTHR42785:SF1">
    <property type="entry name" value="DNA TOPOISOMERASE"/>
    <property type="match status" value="1"/>
</dbReference>
<dbReference type="SUPFAM" id="SSF56712">
    <property type="entry name" value="Prokaryotic type I DNA topoisomerase"/>
    <property type="match status" value="1"/>
</dbReference>
<dbReference type="InterPro" id="IPR023405">
    <property type="entry name" value="Topo_IA_core_domain"/>
</dbReference>
<dbReference type="Gene3D" id="1.10.460.10">
    <property type="entry name" value="Topoisomerase I, domain 2"/>
    <property type="match status" value="1"/>
</dbReference>
<feature type="site" description="Interaction with DNA" evidence="10">
    <location>
        <position position="31"/>
    </location>
</feature>
<dbReference type="PRINTS" id="PR00417">
    <property type="entry name" value="PRTPISMRASEI"/>
</dbReference>
<evidence type="ECO:0000256" key="5">
    <source>
        <dbReference type="ARBA" id="ARBA00022833"/>
    </source>
</evidence>
<dbReference type="CDD" id="cd03363">
    <property type="entry name" value="TOPRIM_TopoIA_TopoI"/>
    <property type="match status" value="1"/>
</dbReference>
<dbReference type="Gene3D" id="3.40.50.140">
    <property type="match status" value="1"/>
</dbReference>
<dbReference type="NCBIfam" id="TIGR01051">
    <property type="entry name" value="topA_bact"/>
    <property type="match status" value="1"/>
</dbReference>
<dbReference type="InterPro" id="IPR003601">
    <property type="entry name" value="Topo_IA_2"/>
</dbReference>
<dbReference type="InterPro" id="IPR000380">
    <property type="entry name" value="Topo_IA"/>
</dbReference>
<dbReference type="InterPro" id="IPR023406">
    <property type="entry name" value="Topo_IA_AS"/>
</dbReference>
<dbReference type="Gene3D" id="2.70.20.10">
    <property type="entry name" value="Topoisomerase I, domain 3"/>
    <property type="match status" value="1"/>
</dbReference>
<dbReference type="SUPFAM" id="SSF57783">
    <property type="entry name" value="Zinc beta-ribbon"/>
    <property type="match status" value="3"/>
</dbReference>
<dbReference type="SMART" id="SM00436">
    <property type="entry name" value="TOP1Bc"/>
    <property type="match status" value="1"/>
</dbReference>
<evidence type="ECO:0000256" key="9">
    <source>
        <dbReference type="ARBA" id="ARBA00023235"/>
    </source>
</evidence>
<feature type="site" description="Interaction with DNA" evidence="10">
    <location>
        <position position="142"/>
    </location>
</feature>
<dbReference type="PROSITE" id="PS50880">
    <property type="entry name" value="TOPRIM"/>
    <property type="match status" value="1"/>
</dbReference>
<dbReference type="InterPro" id="IPR005733">
    <property type="entry name" value="TopoI_bac-type"/>
</dbReference>
<feature type="site" description="Interaction with DNA" evidence="10">
    <location>
        <position position="147"/>
    </location>
</feature>
<keyword evidence="5" id="KW-0862">Zinc</keyword>
<feature type="active site" description="O-(5'-phospho-DNA)-tyrosine intermediate" evidence="10">
    <location>
        <position position="299"/>
    </location>
</feature>
<comment type="subunit">
    <text evidence="10">Monomer.</text>
</comment>
<feature type="site" description="Interaction with DNA" evidence="10">
    <location>
        <position position="494"/>
    </location>
</feature>
<dbReference type="GO" id="GO:0003917">
    <property type="term" value="F:DNA topoisomerase type I (single strand cut, ATP-independent) activity"/>
    <property type="evidence" value="ECO:0007669"/>
    <property type="project" value="UniProtKB-UniRule"/>
</dbReference>
<dbReference type="InterPro" id="IPR013498">
    <property type="entry name" value="Topo_IA_Znf"/>
</dbReference>
<dbReference type="PANTHER" id="PTHR42785">
    <property type="entry name" value="DNA TOPOISOMERASE, TYPE IA, CORE"/>
    <property type="match status" value="1"/>
</dbReference>
<dbReference type="EMBL" id="DVHL01000044">
    <property type="protein sequence ID" value="HIR66310.1"/>
    <property type="molecule type" value="Genomic_DNA"/>
</dbReference>
<evidence type="ECO:0000256" key="1">
    <source>
        <dbReference type="ARBA" id="ARBA00000213"/>
    </source>
</evidence>
<dbReference type="GO" id="GO:0003677">
    <property type="term" value="F:DNA binding"/>
    <property type="evidence" value="ECO:0007669"/>
    <property type="project" value="UniProtKB-KW"/>
</dbReference>
<gene>
    <name evidence="10 13" type="primary">topA</name>
    <name evidence="13" type="ORF">IAC95_05475</name>
</gene>
<keyword evidence="8 10" id="KW-0238">DNA-binding</keyword>
<dbReference type="Gene3D" id="3.30.65.10">
    <property type="entry name" value="Bacterial Topoisomerase I, domain 1"/>
    <property type="match status" value="3"/>
</dbReference>
<sequence>MKLVIVESPAKAKTIGKYLGADYKVDASKGHIWDLPENSMGIDFNNNYQPQLAPRKPEQKQTIERLRKEVEKADSVYLATDPDREGEAISYHLQCALNLDPNAKNRIMFNEISKKAVNDAIQNPKYVNIGLVNAQQARRVLDRLVGYTLSPVLCKKIRNKLSAGRVQSAALRIVVDREKEIQNFKPEEFWSVSAVLEKVGKKPSFKAALTEKKGKKFKIKNKEQCDEVLAALNSSPYTVQSVKKSVTQSRPQPPFTTSTLQQDAVNKLRMSSAMAMSVAQQLYEGFDIPGMGHVALVTYIRTDSVRVSSDAISAARKRIAEVYGSKYVPETPNFFASKKQAQDAHEAIRPINVDITPEFIKDKVSKNQYSLYKLIYERFLASQAEKALYDSVNVSVSCGDYGLTVTGKTQIFDGYLAIYGEAKTKEKDKEEGENALLPPLEQGDVLKKIKLNSEQRFTKPPARFTEASLIKAMEERGIGRPSTYATVMQTLYKREYVTKESKALVPSRLGIQVTEYLEQYFSEVVDVDFTAEMEERLDSIEENAEPWYKVVDSFYKPLIRKVDRAMHGEKVFVEDEVSDVTCDKCGAPMVIKTGRYGKYLACSNYPKCSNIKSLKEKTPPKETNIVCELCGAKMLEREGKYGKYLACSNYPNCKNTKPLTEKVAVCPKCGKDVVKRVSKKGTVFYGCTGYPECDFVSWDVPTGKLCPKCGAHLVYKESRGKKTIRCSNRECDYNGGEVSES</sequence>
<evidence type="ECO:0000256" key="8">
    <source>
        <dbReference type="ARBA" id="ARBA00023125"/>
    </source>
</evidence>
<dbReference type="PROSITE" id="PS00396">
    <property type="entry name" value="TOPO_IA_1"/>
    <property type="match status" value="1"/>
</dbReference>
<dbReference type="Gene3D" id="1.10.290.10">
    <property type="entry name" value="Topoisomerase I, domain 4"/>
    <property type="match status" value="1"/>
</dbReference>
<comment type="function">
    <text evidence="10">Releases the supercoiling and torsional tension of DNA, which is introduced during the DNA replication and transcription, by transiently cleaving and rejoining one strand of the DNA duplex. Introduces a single-strand break via transesterification at a target site in duplex DNA. The scissile phosphodiester is attacked by the catalytic tyrosine of the enzyme, resulting in the formation of a DNA-(5'-phosphotyrosyl)-enzyme intermediate and the expulsion of a 3'-OH DNA strand. The free DNA strand then undergoes passage around the unbroken strand, thus removing DNA supercoils. Finally, in the religation step, the DNA 3'-OH attacks the covalent intermediate to expel the active-site tyrosine and restore the DNA phosphodiester backbone.</text>
</comment>
<dbReference type="PROSITE" id="PS52039">
    <property type="entry name" value="TOPO_IA_2"/>
    <property type="match status" value="1"/>
</dbReference>
<evidence type="ECO:0000256" key="3">
    <source>
        <dbReference type="ARBA" id="ARBA00022723"/>
    </source>
</evidence>
<dbReference type="InterPro" id="IPR006171">
    <property type="entry name" value="TOPRIM_dom"/>
</dbReference>
<dbReference type="SMART" id="SM00437">
    <property type="entry name" value="TOP1Ac"/>
    <property type="match status" value="1"/>
</dbReference>
<dbReference type="InterPro" id="IPR013497">
    <property type="entry name" value="Topo_IA_cen"/>
</dbReference>
<feature type="region of interest" description="Interaction with DNA" evidence="10">
    <location>
        <begin position="162"/>
        <end position="167"/>
    </location>
</feature>
<dbReference type="GO" id="GO:0006265">
    <property type="term" value="P:DNA topological change"/>
    <property type="evidence" value="ECO:0007669"/>
    <property type="project" value="UniProtKB-UniRule"/>
</dbReference>
<feature type="site" description="Interaction with DNA" evidence="10">
    <location>
        <position position="138"/>
    </location>
</feature>
<dbReference type="Pfam" id="PF01751">
    <property type="entry name" value="Toprim"/>
    <property type="match status" value="1"/>
</dbReference>
<dbReference type="Proteomes" id="UP000824200">
    <property type="component" value="Unassembled WGS sequence"/>
</dbReference>
<dbReference type="Pfam" id="PF01396">
    <property type="entry name" value="Zn_ribbon_Top1"/>
    <property type="match status" value="4"/>
</dbReference>
<dbReference type="GO" id="GO:0005694">
    <property type="term" value="C:chromosome"/>
    <property type="evidence" value="ECO:0007669"/>
    <property type="project" value="InterPro"/>
</dbReference>
<dbReference type="Pfam" id="PF01131">
    <property type="entry name" value="Topoisom_bac"/>
    <property type="match status" value="1"/>
</dbReference>